<evidence type="ECO:0000313" key="2">
    <source>
        <dbReference type="Proteomes" id="UP000011668"/>
    </source>
</evidence>
<proteinExistence type="predicted"/>
<organism evidence="1 2">
    <name type="scientific">Thanatephorus cucumeris (strain AG1-IA)</name>
    <name type="common">Rice sheath blight fungus</name>
    <name type="synonym">Rhizoctonia solani</name>
    <dbReference type="NCBI Taxonomy" id="983506"/>
    <lineage>
        <taxon>Eukaryota</taxon>
        <taxon>Fungi</taxon>
        <taxon>Dikarya</taxon>
        <taxon>Basidiomycota</taxon>
        <taxon>Agaricomycotina</taxon>
        <taxon>Agaricomycetes</taxon>
        <taxon>Cantharellales</taxon>
        <taxon>Ceratobasidiaceae</taxon>
        <taxon>Rhizoctonia</taxon>
        <taxon>Rhizoctonia solani AG-1</taxon>
    </lineage>
</organism>
<sequence>MRSSRKNEMGLREQNFRYLMKVSPYTEYMRYRHMDNGIMSRVCWWVQGF</sequence>
<dbReference type="EMBL" id="AFRT01002202">
    <property type="protein sequence ID" value="ELU38300.1"/>
    <property type="molecule type" value="Genomic_DNA"/>
</dbReference>
<name>L8WK74_THACA</name>
<evidence type="ECO:0000313" key="1">
    <source>
        <dbReference type="EMBL" id="ELU38300.1"/>
    </source>
</evidence>
<reference evidence="1 2" key="1">
    <citation type="journal article" date="2013" name="Nat. Commun.">
        <title>The evolution and pathogenic mechanisms of the rice sheath blight pathogen.</title>
        <authorList>
            <person name="Zheng A."/>
            <person name="Lin R."/>
            <person name="Xu L."/>
            <person name="Qin P."/>
            <person name="Tang C."/>
            <person name="Ai P."/>
            <person name="Zhang D."/>
            <person name="Liu Y."/>
            <person name="Sun Z."/>
            <person name="Feng H."/>
            <person name="Wang Y."/>
            <person name="Chen Y."/>
            <person name="Liang X."/>
            <person name="Fu R."/>
            <person name="Li Q."/>
            <person name="Zhang J."/>
            <person name="Yu X."/>
            <person name="Xie Z."/>
            <person name="Ding L."/>
            <person name="Guan P."/>
            <person name="Tang J."/>
            <person name="Liang Y."/>
            <person name="Wang S."/>
            <person name="Deng Q."/>
            <person name="Li S."/>
            <person name="Zhu J."/>
            <person name="Wang L."/>
            <person name="Liu H."/>
            <person name="Li P."/>
        </authorList>
    </citation>
    <scope>NUCLEOTIDE SEQUENCE [LARGE SCALE GENOMIC DNA]</scope>
    <source>
        <strain evidence="2">AG-1 IA</strain>
    </source>
</reference>
<protein>
    <submittedName>
        <fullName evidence="1">Uncharacterized protein</fullName>
    </submittedName>
</protein>
<dbReference type="HOGENOM" id="CLU_3143987_0_0_1"/>
<accession>L8WK74</accession>
<gene>
    <name evidence="1" type="ORF">AG1IA_07666</name>
</gene>
<dbReference type="Proteomes" id="UP000011668">
    <property type="component" value="Unassembled WGS sequence"/>
</dbReference>
<keyword evidence="2" id="KW-1185">Reference proteome</keyword>
<dbReference type="AlphaFoldDB" id="L8WK74"/>
<comment type="caution">
    <text evidence="1">The sequence shown here is derived from an EMBL/GenBank/DDBJ whole genome shotgun (WGS) entry which is preliminary data.</text>
</comment>